<evidence type="ECO:0000259" key="7">
    <source>
        <dbReference type="Pfam" id="PF10513"/>
    </source>
</evidence>
<gene>
    <name evidence="8" type="ORF">LSTR_LSTR009246</name>
</gene>
<feature type="domain" description="Enhancer of polycomb-like N-terminal" evidence="7">
    <location>
        <begin position="6"/>
        <end position="139"/>
    </location>
</feature>
<proteinExistence type="inferred from homology"/>
<evidence type="ECO:0000256" key="5">
    <source>
        <dbReference type="ARBA" id="ARBA00023242"/>
    </source>
</evidence>
<evidence type="ECO:0000256" key="6">
    <source>
        <dbReference type="RuleBase" id="RU361124"/>
    </source>
</evidence>
<evidence type="ECO:0000256" key="3">
    <source>
        <dbReference type="ARBA" id="ARBA00023015"/>
    </source>
</evidence>
<protein>
    <recommendedName>
        <fullName evidence="6">Enhancer of polycomb-like protein</fullName>
    </recommendedName>
</protein>
<reference evidence="8 9" key="1">
    <citation type="journal article" date="2017" name="Gigascience">
        <title>Genome sequence of the small brown planthopper, Laodelphax striatellus.</title>
        <authorList>
            <person name="Zhu J."/>
            <person name="Jiang F."/>
            <person name="Wang X."/>
            <person name="Yang P."/>
            <person name="Bao Y."/>
            <person name="Zhao W."/>
            <person name="Wang W."/>
            <person name="Lu H."/>
            <person name="Wang Q."/>
            <person name="Cui N."/>
            <person name="Li J."/>
            <person name="Chen X."/>
            <person name="Luo L."/>
            <person name="Yu J."/>
            <person name="Kang L."/>
            <person name="Cui F."/>
        </authorList>
    </citation>
    <scope>NUCLEOTIDE SEQUENCE [LARGE SCALE GENOMIC DNA]</scope>
    <source>
        <strain evidence="8">Lst14</strain>
    </source>
</reference>
<dbReference type="GO" id="GO:0006357">
    <property type="term" value="P:regulation of transcription by RNA polymerase II"/>
    <property type="evidence" value="ECO:0007669"/>
    <property type="project" value="InterPro"/>
</dbReference>
<comment type="subcellular location">
    <subcellularLocation>
        <location evidence="1 6">Nucleus</location>
    </subcellularLocation>
</comment>
<sequence length="607" mass="69794">MSKLFRARQLDASKPMPIFKSDELPDLEDYIAVNRTVPELPSGVLKEEEKEHHLQRAIDTGLLIPTPETEVINSEIYDRLYPTNYKAPRQLIRVQPFDIEQDIPDYDMDSEDEAWLNTHANKINITPLKFEEMMDRLENNGHIITQYEAKSLLNEDDDIIIGVLYDYWLEKRLKNQQPLIPKVKTEAHQVGNAYNHPYLAFRRHDKTLHTRKKQKNRESSYQKMIKLRRDLMRAVKLLDLVKRRETAKKNLLQLTIDIFEKRYQASDFSGQLLNDVTPVKVSRSVFAPIFTNQLVNQSSKDFGSKKEKYQCRKKKMDSVDECADSPDYNGDIVASVEDVQMKDVTSVSASPVLEDTPFIFHRSKSAMYRRPIENLIQRDFELCKPKFRPIRIRSDSKNAISGVGRIGRGGRLILDRSLPVKSVDNFWESCDFTILGNSQQRLSPVIENEETEFQVIETQTTSYKEVDPLPQVDLNSDLQVTLEIEDLADPTNDKLELNLNDFALSKDSIDGRSVDPDMNMLLDLIIKNSMTEMNLNRETALSLSSSDTSSVDKGFNSDKFFLTEQCKSSNENLNSVQNVSSHLSDKKVSVKNAFLEDSFGHSKFSCK</sequence>
<evidence type="ECO:0000313" key="8">
    <source>
        <dbReference type="EMBL" id="RZF43649.1"/>
    </source>
</evidence>
<dbReference type="InParanoid" id="A0A482XDY5"/>
<keyword evidence="3 6" id="KW-0805">Transcription regulation</keyword>
<dbReference type="InterPro" id="IPR019542">
    <property type="entry name" value="Enhancer_polycomb-like_N"/>
</dbReference>
<dbReference type="InterPro" id="IPR024943">
    <property type="entry name" value="Enhancer_polycomb"/>
</dbReference>
<dbReference type="STRING" id="195883.A0A482XDY5"/>
<dbReference type="EMBL" id="QKKF02012532">
    <property type="protein sequence ID" value="RZF43649.1"/>
    <property type="molecule type" value="Genomic_DNA"/>
</dbReference>
<accession>A0A482XDY5</accession>
<keyword evidence="4 6" id="KW-0804">Transcription</keyword>
<name>A0A482XDY5_LAOST</name>
<comment type="caution">
    <text evidence="8">The sequence shown here is derived from an EMBL/GenBank/DDBJ whole genome shotgun (WGS) entry which is preliminary data.</text>
</comment>
<dbReference type="SMR" id="A0A482XDY5"/>
<dbReference type="OrthoDB" id="10057585at2759"/>
<dbReference type="AlphaFoldDB" id="A0A482XDY5"/>
<evidence type="ECO:0000256" key="1">
    <source>
        <dbReference type="ARBA" id="ARBA00004123"/>
    </source>
</evidence>
<dbReference type="Proteomes" id="UP000291343">
    <property type="component" value="Unassembled WGS sequence"/>
</dbReference>
<evidence type="ECO:0000313" key="9">
    <source>
        <dbReference type="Proteomes" id="UP000291343"/>
    </source>
</evidence>
<dbReference type="Pfam" id="PF10513">
    <property type="entry name" value="EPL1"/>
    <property type="match status" value="1"/>
</dbReference>
<dbReference type="PANTHER" id="PTHR14898">
    <property type="entry name" value="ENHANCER OF POLYCOMB"/>
    <property type="match status" value="1"/>
</dbReference>
<evidence type="ECO:0000256" key="4">
    <source>
        <dbReference type="ARBA" id="ARBA00023163"/>
    </source>
</evidence>
<organism evidence="8 9">
    <name type="scientific">Laodelphax striatellus</name>
    <name type="common">Small brown planthopper</name>
    <name type="synonym">Delphax striatella</name>
    <dbReference type="NCBI Taxonomy" id="195883"/>
    <lineage>
        <taxon>Eukaryota</taxon>
        <taxon>Metazoa</taxon>
        <taxon>Ecdysozoa</taxon>
        <taxon>Arthropoda</taxon>
        <taxon>Hexapoda</taxon>
        <taxon>Insecta</taxon>
        <taxon>Pterygota</taxon>
        <taxon>Neoptera</taxon>
        <taxon>Paraneoptera</taxon>
        <taxon>Hemiptera</taxon>
        <taxon>Auchenorrhyncha</taxon>
        <taxon>Fulgoroidea</taxon>
        <taxon>Delphacidae</taxon>
        <taxon>Criomorphinae</taxon>
        <taxon>Laodelphax</taxon>
    </lineage>
</organism>
<dbReference type="GO" id="GO:0005634">
    <property type="term" value="C:nucleus"/>
    <property type="evidence" value="ECO:0007669"/>
    <property type="project" value="UniProtKB-SubCell"/>
</dbReference>
<evidence type="ECO:0000256" key="2">
    <source>
        <dbReference type="ARBA" id="ARBA00008035"/>
    </source>
</evidence>
<keyword evidence="9" id="KW-1185">Reference proteome</keyword>
<keyword evidence="5 6" id="KW-0539">Nucleus</keyword>
<dbReference type="GO" id="GO:0035267">
    <property type="term" value="C:NuA4 histone acetyltransferase complex"/>
    <property type="evidence" value="ECO:0007669"/>
    <property type="project" value="InterPro"/>
</dbReference>
<comment type="similarity">
    <text evidence="2 6">Belongs to the enhancer of polycomb family.</text>
</comment>